<dbReference type="NCBIfam" id="TIGR00380">
    <property type="entry name" value="cobal_cbiB"/>
    <property type="match status" value="1"/>
</dbReference>
<comment type="caution">
    <text evidence="9">Lacks conserved residue(s) required for the propagation of feature annotation.</text>
</comment>
<comment type="function">
    <text evidence="9">Converts cobyric acid to cobinamide by the addition of aminopropanol on the F carboxylic group.</text>
</comment>
<dbReference type="PANTHER" id="PTHR34308:SF1">
    <property type="entry name" value="COBALAMIN BIOSYNTHESIS PROTEIN CBIB"/>
    <property type="match status" value="1"/>
</dbReference>
<dbReference type="EMBL" id="JACOGA010000011">
    <property type="protein sequence ID" value="MBC3874451.1"/>
    <property type="molecule type" value="Genomic_DNA"/>
</dbReference>
<keyword evidence="5 9" id="KW-0169">Cobalamin biosynthesis</keyword>
<accession>A0ABR6YD33</accession>
<gene>
    <name evidence="9 10" type="primary">cobD</name>
    <name evidence="10" type="ORF">H8K55_12700</name>
</gene>
<evidence type="ECO:0000256" key="1">
    <source>
        <dbReference type="ARBA" id="ARBA00004651"/>
    </source>
</evidence>
<evidence type="ECO:0000256" key="7">
    <source>
        <dbReference type="ARBA" id="ARBA00022989"/>
    </source>
</evidence>
<evidence type="ECO:0000313" key="11">
    <source>
        <dbReference type="Proteomes" id="UP000624279"/>
    </source>
</evidence>
<keyword evidence="7 9" id="KW-1133">Transmembrane helix</keyword>
<evidence type="ECO:0000256" key="3">
    <source>
        <dbReference type="ARBA" id="ARBA00006263"/>
    </source>
</evidence>
<comment type="similarity">
    <text evidence="3 9">Belongs to the CobD/CbiB family.</text>
</comment>
<keyword evidence="6 9" id="KW-0812">Transmembrane</keyword>
<feature type="transmembrane region" description="Helical" evidence="9">
    <location>
        <begin position="36"/>
        <end position="55"/>
    </location>
</feature>
<keyword evidence="11" id="KW-1185">Reference proteome</keyword>
<feature type="transmembrane region" description="Helical" evidence="9">
    <location>
        <begin position="67"/>
        <end position="90"/>
    </location>
</feature>
<dbReference type="Proteomes" id="UP000624279">
    <property type="component" value="Unassembled WGS sequence"/>
</dbReference>
<feature type="transmembrane region" description="Helical" evidence="9">
    <location>
        <begin position="307"/>
        <end position="326"/>
    </location>
</feature>
<name>A0ABR6YD33_9BURK</name>
<proteinExistence type="inferred from homology"/>
<organism evidence="10 11">
    <name type="scientific">Undibacterium flavidum</name>
    <dbReference type="NCBI Taxonomy" id="2762297"/>
    <lineage>
        <taxon>Bacteria</taxon>
        <taxon>Pseudomonadati</taxon>
        <taxon>Pseudomonadota</taxon>
        <taxon>Betaproteobacteria</taxon>
        <taxon>Burkholderiales</taxon>
        <taxon>Oxalobacteraceae</taxon>
        <taxon>Undibacterium</taxon>
    </lineage>
</organism>
<dbReference type="InterPro" id="IPR004485">
    <property type="entry name" value="Cobalamin_biosynth_CobD/CbiB"/>
</dbReference>
<comment type="pathway">
    <text evidence="2 9">Cofactor biosynthesis; adenosylcobalamin biosynthesis.</text>
</comment>
<evidence type="ECO:0000256" key="9">
    <source>
        <dbReference type="HAMAP-Rule" id="MF_00024"/>
    </source>
</evidence>
<reference evidence="10 11" key="1">
    <citation type="submission" date="2020-08" db="EMBL/GenBank/DDBJ databases">
        <title>Novel species isolated from subtropical streams in China.</title>
        <authorList>
            <person name="Lu H."/>
        </authorList>
    </citation>
    <scope>NUCLEOTIDE SEQUENCE [LARGE SCALE GENOMIC DNA]</scope>
    <source>
        <strain evidence="10 11">LX15W</strain>
    </source>
</reference>
<evidence type="ECO:0000313" key="10">
    <source>
        <dbReference type="EMBL" id="MBC3874451.1"/>
    </source>
</evidence>
<feature type="transmembrane region" description="Helical" evidence="9">
    <location>
        <begin position="12"/>
        <end position="30"/>
    </location>
</feature>
<evidence type="ECO:0000256" key="6">
    <source>
        <dbReference type="ARBA" id="ARBA00022692"/>
    </source>
</evidence>
<sequence length="334" mass="37271">MLLDLIHPIPHLYLILVPAILLSLIVDQVFGEPVAALHPVVWMGYYLHHCGLFLAPKTDQRSQRPAINFVAGVIAILLPMLLLGWFAWYLQNSISLFAWYWQALILGCLLKPCLSWRMLLDEVRAVEAALRLSLDAGRNQLARLVSRDVRSLEAHQVRESAIETLAENLNDSVISPLFWFALLGLPGALMYRFANTADAMWGYRGERAGRIWTWFGKCSARTDDVLSWPGARITALLMYVALWRCPDSRLMKEAGATTSPNGGWPMGAMALLLDVRLSKPEVYVLHANGAQVESHHTEKALEICQRIVWLIALACLGVAIVVLSFAKNSGAYDV</sequence>
<evidence type="ECO:0000256" key="8">
    <source>
        <dbReference type="ARBA" id="ARBA00023136"/>
    </source>
</evidence>
<evidence type="ECO:0000256" key="4">
    <source>
        <dbReference type="ARBA" id="ARBA00022475"/>
    </source>
</evidence>
<comment type="subcellular location">
    <subcellularLocation>
        <location evidence="1 9">Cell membrane</location>
        <topology evidence="1 9">Multi-pass membrane protein</topology>
    </subcellularLocation>
</comment>
<dbReference type="HAMAP" id="MF_00024">
    <property type="entry name" value="CobD_CbiB"/>
    <property type="match status" value="1"/>
</dbReference>
<dbReference type="RefSeq" id="WP_186942445.1">
    <property type="nucleotide sequence ID" value="NZ_JACOGA010000011.1"/>
</dbReference>
<evidence type="ECO:0000256" key="5">
    <source>
        <dbReference type="ARBA" id="ARBA00022573"/>
    </source>
</evidence>
<comment type="caution">
    <text evidence="10">The sequence shown here is derived from an EMBL/GenBank/DDBJ whole genome shotgun (WGS) entry which is preliminary data.</text>
</comment>
<feature type="transmembrane region" description="Helical" evidence="9">
    <location>
        <begin position="96"/>
        <end position="114"/>
    </location>
</feature>
<feature type="transmembrane region" description="Helical" evidence="9">
    <location>
        <begin position="225"/>
        <end position="243"/>
    </location>
</feature>
<dbReference type="PANTHER" id="PTHR34308">
    <property type="entry name" value="COBALAMIN BIOSYNTHESIS PROTEIN CBIB"/>
    <property type="match status" value="1"/>
</dbReference>
<keyword evidence="4 9" id="KW-1003">Cell membrane</keyword>
<feature type="transmembrane region" description="Helical" evidence="9">
    <location>
        <begin position="177"/>
        <end position="194"/>
    </location>
</feature>
<evidence type="ECO:0000256" key="2">
    <source>
        <dbReference type="ARBA" id="ARBA00004953"/>
    </source>
</evidence>
<dbReference type="Pfam" id="PF03186">
    <property type="entry name" value="CobD_Cbib"/>
    <property type="match status" value="1"/>
</dbReference>
<protein>
    <recommendedName>
        <fullName evidence="9">Cobalamin biosynthesis protein CobD</fullName>
    </recommendedName>
</protein>
<keyword evidence="8 9" id="KW-0472">Membrane</keyword>